<evidence type="ECO:0000256" key="3">
    <source>
        <dbReference type="ARBA" id="ARBA00012081"/>
    </source>
</evidence>
<dbReference type="InterPro" id="IPR004360">
    <property type="entry name" value="Glyas_Fos-R_dOase_dom"/>
</dbReference>
<proteinExistence type="inferred from homology"/>
<dbReference type="EC" id="4.4.1.5" evidence="3 9"/>
<evidence type="ECO:0000256" key="5">
    <source>
        <dbReference type="ARBA" id="ARBA00022833"/>
    </source>
</evidence>
<dbReference type="GO" id="GO:0046872">
    <property type="term" value="F:metal ion binding"/>
    <property type="evidence" value="ECO:0007669"/>
    <property type="project" value="UniProtKB-UniRule"/>
</dbReference>
<accession>A0A5E8B7J0</accession>
<dbReference type="PROSITE" id="PS00934">
    <property type="entry name" value="GLYOXALASE_I_1"/>
    <property type="match status" value="1"/>
</dbReference>
<feature type="domain" description="VOC" evidence="10">
    <location>
        <begin position="199"/>
        <end position="337"/>
    </location>
</feature>
<dbReference type="InterPro" id="IPR018146">
    <property type="entry name" value="Glyoxalase_1_CS"/>
</dbReference>
<evidence type="ECO:0000256" key="1">
    <source>
        <dbReference type="ARBA" id="ARBA00005008"/>
    </source>
</evidence>
<sequence>MLRLKAISRQFILTNFTSSTSTKQTFVKAANMSTSAVDTTGFKYNHTMIRIKDPKISVPFYEKNFGMKLYGKYSFKGFGFDIYYLGIESAVPAGTPWYKREGLLELTHNYGTENDESYTLNNGNKEPHRGFGHICFSVDNITVACTRLEDNGVKFQKKLTDGRQKDIAFALDPDGYWIELISNKSIEPKAETTDITKYKYNHSMIRVKDIKASLKFYQEVLGMKLIRTLEFPEAKFSLYFLGYSDTPNEEDHSNREALLELTHNWGTENDPDFKYHNGNDAPQGYGHIGLTVPDVPKAMAEFEAAGVSIKKRVTDGKMNFIGFILDPDNYWIEILPDQDLPEIKWD</sequence>
<dbReference type="AlphaFoldDB" id="A0A5E8B7J0"/>
<evidence type="ECO:0000259" key="10">
    <source>
        <dbReference type="PROSITE" id="PS51819"/>
    </source>
</evidence>
<dbReference type="SUPFAM" id="SSF54593">
    <property type="entry name" value="Glyoxalase/Bleomycin resistance protein/Dihydroxybiphenyl dioxygenase"/>
    <property type="match status" value="2"/>
</dbReference>
<dbReference type="PROSITE" id="PS00935">
    <property type="entry name" value="GLYOXALASE_I_2"/>
    <property type="match status" value="2"/>
</dbReference>
<evidence type="ECO:0000256" key="9">
    <source>
        <dbReference type="RuleBase" id="RU361179"/>
    </source>
</evidence>
<comment type="similarity">
    <text evidence="2 9">Belongs to the glyoxalase I family.</text>
</comment>
<dbReference type="PANTHER" id="PTHR10374:SF30">
    <property type="entry name" value="LACTOYLGLUTATHIONE LYASE"/>
    <property type="match status" value="1"/>
</dbReference>
<dbReference type="GO" id="GO:0004462">
    <property type="term" value="F:lactoylglutathione lyase activity"/>
    <property type="evidence" value="ECO:0007669"/>
    <property type="project" value="UniProtKB-UniRule"/>
</dbReference>
<keyword evidence="4 8" id="KW-0479">Metal-binding</keyword>
<keyword evidence="5 8" id="KW-0862">Zinc</keyword>
<feature type="binding site" evidence="8">
    <location>
        <position position="333"/>
    </location>
    <ligand>
        <name>Zn(2+)</name>
        <dbReference type="ChEBI" id="CHEBI:29105"/>
        <note>ligand shared between dimeric partners</note>
    </ligand>
</feature>
<reference evidence="11 12" key="1">
    <citation type="submission" date="2019-09" db="EMBL/GenBank/DDBJ databases">
        <authorList>
            <person name="Brejova B."/>
        </authorList>
    </citation>
    <scope>NUCLEOTIDE SEQUENCE [LARGE SCALE GENOMIC DNA]</scope>
</reference>
<dbReference type="Proteomes" id="UP000398389">
    <property type="component" value="Unassembled WGS sequence"/>
</dbReference>
<dbReference type="EMBL" id="CABVLU010000001">
    <property type="protein sequence ID" value="VVT46760.1"/>
    <property type="molecule type" value="Genomic_DNA"/>
</dbReference>
<dbReference type="Gene3D" id="3.10.180.10">
    <property type="entry name" value="2,3-Dihydroxybiphenyl 1,2-Dioxygenase, domain 1"/>
    <property type="match status" value="2"/>
</dbReference>
<dbReference type="InterPro" id="IPR037523">
    <property type="entry name" value="VOC_core"/>
</dbReference>
<dbReference type="CDD" id="cd07233">
    <property type="entry name" value="GlxI_Zn"/>
    <property type="match status" value="2"/>
</dbReference>
<dbReference type="NCBIfam" id="TIGR00068">
    <property type="entry name" value="glyox_I"/>
    <property type="match status" value="2"/>
</dbReference>
<dbReference type="OrthoDB" id="16820at2759"/>
<dbReference type="GeneID" id="43580196"/>
<gene>
    <name evidence="11" type="ORF">SAPINGB_P001373</name>
</gene>
<dbReference type="Pfam" id="PF00903">
    <property type="entry name" value="Glyoxalase"/>
    <property type="match status" value="2"/>
</dbReference>
<dbReference type="RefSeq" id="XP_031851987.1">
    <property type="nucleotide sequence ID" value="XM_031996096.1"/>
</dbReference>
<comment type="pathway">
    <text evidence="1 9">Secondary metabolite metabolism; methylglyoxal degradation; (R)-lactate from methylglyoxal: step 1/2.</text>
</comment>
<keyword evidence="6 9" id="KW-0456">Lyase</keyword>
<dbReference type="InterPro" id="IPR029068">
    <property type="entry name" value="Glyas_Bleomycin-R_OHBP_Dase"/>
</dbReference>
<name>A0A5E8B7J0_9ASCO</name>
<feature type="active site" description="Proton donor/acceptor" evidence="7">
    <location>
        <position position="333"/>
    </location>
</feature>
<evidence type="ECO:0000256" key="6">
    <source>
        <dbReference type="ARBA" id="ARBA00023239"/>
    </source>
</evidence>
<feature type="binding site" evidence="8">
    <location>
        <position position="287"/>
    </location>
    <ligand>
        <name>Zn(2+)</name>
        <dbReference type="ChEBI" id="CHEBI:29105"/>
        <note>ligand shared between dimeric partners</note>
    </ligand>
</feature>
<feature type="domain" description="VOC" evidence="10">
    <location>
        <begin position="43"/>
        <end position="183"/>
    </location>
</feature>
<organism evidence="11 12">
    <name type="scientific">Magnusiomyces paraingens</name>
    <dbReference type="NCBI Taxonomy" id="2606893"/>
    <lineage>
        <taxon>Eukaryota</taxon>
        <taxon>Fungi</taxon>
        <taxon>Dikarya</taxon>
        <taxon>Ascomycota</taxon>
        <taxon>Saccharomycotina</taxon>
        <taxon>Dipodascomycetes</taxon>
        <taxon>Dipodascales</taxon>
        <taxon>Dipodascaceae</taxon>
        <taxon>Magnusiomyces</taxon>
    </lineage>
</organism>
<comment type="catalytic activity">
    <reaction evidence="9">
        <text>(R)-S-lactoylglutathione = methylglyoxal + glutathione</text>
        <dbReference type="Rhea" id="RHEA:19069"/>
        <dbReference type="ChEBI" id="CHEBI:17158"/>
        <dbReference type="ChEBI" id="CHEBI:57474"/>
        <dbReference type="ChEBI" id="CHEBI:57925"/>
        <dbReference type="EC" id="4.4.1.5"/>
    </reaction>
</comment>
<feature type="binding site" evidence="8">
    <location>
        <position position="260"/>
    </location>
    <ligand>
        <name>Zn(2+)</name>
        <dbReference type="ChEBI" id="CHEBI:29105"/>
        <note>ligand shared between dimeric partners</note>
    </ligand>
</feature>
<evidence type="ECO:0000313" key="11">
    <source>
        <dbReference type="EMBL" id="VVT46760.1"/>
    </source>
</evidence>
<dbReference type="PANTHER" id="PTHR10374">
    <property type="entry name" value="LACTOYLGLUTATHIONE LYASE GLYOXALASE I"/>
    <property type="match status" value="1"/>
</dbReference>
<comment type="function">
    <text evidence="9">Catalyzes the conversion of hemimercaptal, formed from methylglyoxal and glutathione, to S-lactoylglutathione.</text>
</comment>
<evidence type="ECO:0000256" key="8">
    <source>
        <dbReference type="PIRSR" id="PIRSR604361-3"/>
    </source>
</evidence>
<evidence type="ECO:0000256" key="7">
    <source>
        <dbReference type="PIRSR" id="PIRSR604361-1"/>
    </source>
</evidence>
<keyword evidence="12" id="KW-1185">Reference proteome</keyword>
<dbReference type="InterPro" id="IPR004361">
    <property type="entry name" value="Glyoxalase_1"/>
</dbReference>
<evidence type="ECO:0000313" key="12">
    <source>
        <dbReference type="Proteomes" id="UP000398389"/>
    </source>
</evidence>
<dbReference type="PROSITE" id="PS51819">
    <property type="entry name" value="VOC"/>
    <property type="match status" value="2"/>
</dbReference>
<evidence type="ECO:0000256" key="4">
    <source>
        <dbReference type="ARBA" id="ARBA00022723"/>
    </source>
</evidence>
<comment type="cofactor">
    <cofactor evidence="8">
        <name>Zn(2+)</name>
        <dbReference type="ChEBI" id="CHEBI:29105"/>
    </cofactor>
    <text evidence="8">Binds 1 zinc ion per subunit. In the homodimer, two zinc ions are bound between subunits.</text>
</comment>
<evidence type="ECO:0000256" key="2">
    <source>
        <dbReference type="ARBA" id="ARBA00010363"/>
    </source>
</evidence>
<protein>
    <recommendedName>
        <fullName evidence="3 9">Lactoylglutathione lyase</fullName>
        <ecNumber evidence="3 9">4.4.1.5</ecNumber>
    </recommendedName>
    <alternativeName>
        <fullName evidence="9">Glyoxalase I</fullName>
    </alternativeName>
</protein>
<dbReference type="UniPathway" id="UPA00619">
    <property type="reaction ID" value="UER00675"/>
</dbReference>